<gene>
    <name evidence="2" type="ORF">ElyMa_000622100</name>
</gene>
<feature type="region of interest" description="Disordered" evidence="1">
    <location>
        <begin position="1"/>
        <end position="20"/>
    </location>
</feature>
<sequence>MANQPSQGRTPDFSVKDPRVEGSLNNLLSSLGSGDISCWQDTDTVIDNVKENLTYLRHDVDTSTFDAYGVVDSYT</sequence>
<name>A0AAV4GAS6_9GAST</name>
<keyword evidence="3" id="KW-1185">Reference proteome</keyword>
<accession>A0AAV4GAS6</accession>
<protein>
    <submittedName>
        <fullName evidence="2">Uncharacterized protein</fullName>
    </submittedName>
</protein>
<feature type="non-terminal residue" evidence="2">
    <location>
        <position position="75"/>
    </location>
</feature>
<evidence type="ECO:0000313" key="3">
    <source>
        <dbReference type="Proteomes" id="UP000762676"/>
    </source>
</evidence>
<reference evidence="2 3" key="1">
    <citation type="journal article" date="2021" name="Elife">
        <title>Chloroplast acquisition without the gene transfer in kleptoplastic sea slugs, Plakobranchus ocellatus.</title>
        <authorList>
            <person name="Maeda T."/>
            <person name="Takahashi S."/>
            <person name="Yoshida T."/>
            <person name="Shimamura S."/>
            <person name="Takaki Y."/>
            <person name="Nagai Y."/>
            <person name="Toyoda A."/>
            <person name="Suzuki Y."/>
            <person name="Arimoto A."/>
            <person name="Ishii H."/>
            <person name="Satoh N."/>
            <person name="Nishiyama T."/>
            <person name="Hasebe M."/>
            <person name="Maruyama T."/>
            <person name="Minagawa J."/>
            <person name="Obokata J."/>
            <person name="Shigenobu S."/>
        </authorList>
    </citation>
    <scope>NUCLEOTIDE SEQUENCE [LARGE SCALE GENOMIC DNA]</scope>
</reference>
<dbReference type="EMBL" id="BMAT01001252">
    <property type="protein sequence ID" value="GFR82231.1"/>
    <property type="molecule type" value="Genomic_DNA"/>
</dbReference>
<proteinExistence type="predicted"/>
<evidence type="ECO:0000313" key="2">
    <source>
        <dbReference type="EMBL" id="GFR82231.1"/>
    </source>
</evidence>
<dbReference type="Proteomes" id="UP000762676">
    <property type="component" value="Unassembled WGS sequence"/>
</dbReference>
<evidence type="ECO:0000256" key="1">
    <source>
        <dbReference type="SAM" id="MobiDB-lite"/>
    </source>
</evidence>
<comment type="caution">
    <text evidence="2">The sequence shown here is derived from an EMBL/GenBank/DDBJ whole genome shotgun (WGS) entry which is preliminary data.</text>
</comment>
<dbReference type="AlphaFoldDB" id="A0AAV4GAS6"/>
<organism evidence="2 3">
    <name type="scientific">Elysia marginata</name>
    <dbReference type="NCBI Taxonomy" id="1093978"/>
    <lineage>
        <taxon>Eukaryota</taxon>
        <taxon>Metazoa</taxon>
        <taxon>Spiralia</taxon>
        <taxon>Lophotrochozoa</taxon>
        <taxon>Mollusca</taxon>
        <taxon>Gastropoda</taxon>
        <taxon>Heterobranchia</taxon>
        <taxon>Euthyneura</taxon>
        <taxon>Panpulmonata</taxon>
        <taxon>Sacoglossa</taxon>
        <taxon>Placobranchoidea</taxon>
        <taxon>Plakobranchidae</taxon>
        <taxon>Elysia</taxon>
    </lineage>
</organism>